<feature type="compositionally biased region" description="Polar residues" evidence="1">
    <location>
        <begin position="104"/>
        <end position="129"/>
    </location>
</feature>
<gene>
    <name evidence="2" type="ORF">BDV98DRAFT_582806</name>
</gene>
<feature type="compositionally biased region" description="Basic and acidic residues" evidence="1">
    <location>
        <begin position="595"/>
        <end position="605"/>
    </location>
</feature>
<feature type="compositionally biased region" description="Polar residues" evidence="1">
    <location>
        <begin position="632"/>
        <end position="647"/>
    </location>
</feature>
<feature type="region of interest" description="Disordered" evidence="1">
    <location>
        <begin position="163"/>
        <end position="377"/>
    </location>
</feature>
<feature type="compositionally biased region" description="Polar residues" evidence="1">
    <location>
        <begin position="354"/>
        <end position="371"/>
    </location>
</feature>
<dbReference type="EMBL" id="ML178824">
    <property type="protein sequence ID" value="TFL01869.1"/>
    <property type="molecule type" value="Genomic_DNA"/>
</dbReference>
<feature type="compositionally biased region" description="Polar residues" evidence="1">
    <location>
        <begin position="20"/>
        <end position="30"/>
    </location>
</feature>
<feature type="compositionally biased region" description="Low complexity" evidence="1">
    <location>
        <begin position="649"/>
        <end position="671"/>
    </location>
</feature>
<feature type="compositionally biased region" description="Basic and acidic residues" evidence="1">
    <location>
        <begin position="552"/>
        <end position="580"/>
    </location>
</feature>
<dbReference type="OrthoDB" id="2138242at2759"/>
<organism evidence="2 3">
    <name type="scientific">Pterulicium gracile</name>
    <dbReference type="NCBI Taxonomy" id="1884261"/>
    <lineage>
        <taxon>Eukaryota</taxon>
        <taxon>Fungi</taxon>
        <taxon>Dikarya</taxon>
        <taxon>Basidiomycota</taxon>
        <taxon>Agaricomycotina</taxon>
        <taxon>Agaricomycetes</taxon>
        <taxon>Agaricomycetidae</taxon>
        <taxon>Agaricales</taxon>
        <taxon>Pleurotineae</taxon>
        <taxon>Pterulaceae</taxon>
        <taxon>Pterulicium</taxon>
    </lineage>
</organism>
<accession>A0A5C3QNK5</accession>
<evidence type="ECO:0000313" key="3">
    <source>
        <dbReference type="Proteomes" id="UP000305067"/>
    </source>
</evidence>
<name>A0A5C3QNK5_9AGAR</name>
<dbReference type="AlphaFoldDB" id="A0A5C3QNK5"/>
<protein>
    <submittedName>
        <fullName evidence="2">Uncharacterized protein</fullName>
    </submittedName>
</protein>
<sequence length="671" mass="71582">MSSRDSESNILPPIHKPRNNIRSSPNYQRDSSADHLHSHSPPSDNAHDSHSSSRKRTRTEEYDKDTRLRIKEEEESSRDPGPLNTEEPSSSSNSSASSKKRRTTNLPAGSHPLTTSQLPADSANFSSAAPISPVVRGCSVRDEEQMRSSLSVKTHQKALIEQRRGSLPMLLSGGPTHHLDDRINISGKARPPSSMTGGNPSGRRPLHAPSPPPSNPRPGGSGGPPQHSLPPPSMSFTDRRAGQLGSLRKKPADIVISPRETQTPEQLALEIQSAPPIPHGGYSTHHAHGRGPSGIGGGYPGMTLPRIPSVMGPNDHSLKRVVSTHVPPTPSRLSRNVHPVQPSSPFPHGHGQPPANSQSQGHTQVNRSPPSFSVPIASSLVPPTPSFLQVSSSHHHTVNSATAGGASTAQVTGAGAGSAADKAAFLAPFETFYDALADARQLKSWLADQLQRSNALSQSLARQQERMDEVVETLVDRRMGNMKNEVKELQGRVEELESMLRSAAPTQRRSASPAVPKDYGPSGSRLVGPGAMGTTKSGPVPESSYTFPPPGEADRCSDSWERGRGRQPESDVQQEREQRRAPGTSPAPYHTSPSLRRDSRERAREGPIVGSNSVANSPRLTPGDRPALMRKASSTAARVGSTSQQHATPAAHNGAAPGEAAPEAEQAMDTR</sequence>
<feature type="compositionally biased region" description="Polar residues" evidence="1">
    <location>
        <begin position="610"/>
        <end position="619"/>
    </location>
</feature>
<feature type="compositionally biased region" description="Basic and acidic residues" evidence="1">
    <location>
        <begin position="58"/>
        <end position="72"/>
    </location>
</feature>
<feature type="region of interest" description="Disordered" evidence="1">
    <location>
        <begin position="1"/>
        <end position="132"/>
    </location>
</feature>
<keyword evidence="3" id="KW-1185">Reference proteome</keyword>
<feature type="compositionally biased region" description="Gly residues" evidence="1">
    <location>
        <begin position="291"/>
        <end position="300"/>
    </location>
</feature>
<reference evidence="2 3" key="1">
    <citation type="journal article" date="2019" name="Nat. Ecol. Evol.">
        <title>Megaphylogeny resolves global patterns of mushroom evolution.</title>
        <authorList>
            <person name="Varga T."/>
            <person name="Krizsan K."/>
            <person name="Foldi C."/>
            <person name="Dima B."/>
            <person name="Sanchez-Garcia M."/>
            <person name="Sanchez-Ramirez S."/>
            <person name="Szollosi G.J."/>
            <person name="Szarkandi J.G."/>
            <person name="Papp V."/>
            <person name="Albert L."/>
            <person name="Andreopoulos W."/>
            <person name="Angelini C."/>
            <person name="Antonin V."/>
            <person name="Barry K.W."/>
            <person name="Bougher N.L."/>
            <person name="Buchanan P."/>
            <person name="Buyck B."/>
            <person name="Bense V."/>
            <person name="Catcheside P."/>
            <person name="Chovatia M."/>
            <person name="Cooper J."/>
            <person name="Damon W."/>
            <person name="Desjardin D."/>
            <person name="Finy P."/>
            <person name="Geml J."/>
            <person name="Haridas S."/>
            <person name="Hughes K."/>
            <person name="Justo A."/>
            <person name="Karasinski D."/>
            <person name="Kautmanova I."/>
            <person name="Kiss B."/>
            <person name="Kocsube S."/>
            <person name="Kotiranta H."/>
            <person name="LaButti K.M."/>
            <person name="Lechner B.E."/>
            <person name="Liimatainen K."/>
            <person name="Lipzen A."/>
            <person name="Lukacs Z."/>
            <person name="Mihaltcheva S."/>
            <person name="Morgado L.N."/>
            <person name="Niskanen T."/>
            <person name="Noordeloos M.E."/>
            <person name="Ohm R.A."/>
            <person name="Ortiz-Santana B."/>
            <person name="Ovrebo C."/>
            <person name="Racz N."/>
            <person name="Riley R."/>
            <person name="Savchenko A."/>
            <person name="Shiryaev A."/>
            <person name="Soop K."/>
            <person name="Spirin V."/>
            <person name="Szebenyi C."/>
            <person name="Tomsovsky M."/>
            <person name="Tulloss R.E."/>
            <person name="Uehling J."/>
            <person name="Grigoriev I.V."/>
            <person name="Vagvolgyi C."/>
            <person name="Papp T."/>
            <person name="Martin F.M."/>
            <person name="Miettinen O."/>
            <person name="Hibbett D.S."/>
            <person name="Nagy L.G."/>
        </authorList>
    </citation>
    <scope>NUCLEOTIDE SEQUENCE [LARGE SCALE GENOMIC DNA]</scope>
    <source>
        <strain evidence="2 3">CBS 309.79</strain>
    </source>
</reference>
<dbReference type="Proteomes" id="UP000305067">
    <property type="component" value="Unassembled WGS sequence"/>
</dbReference>
<evidence type="ECO:0000313" key="2">
    <source>
        <dbReference type="EMBL" id="TFL01869.1"/>
    </source>
</evidence>
<feature type="region of interest" description="Disordered" evidence="1">
    <location>
        <begin position="500"/>
        <end position="671"/>
    </location>
</feature>
<evidence type="ECO:0000256" key="1">
    <source>
        <dbReference type="SAM" id="MobiDB-lite"/>
    </source>
</evidence>
<proteinExistence type="predicted"/>